<dbReference type="InterPro" id="IPR035965">
    <property type="entry name" value="PAS-like_dom_sf"/>
</dbReference>
<sequence length="506" mass="55049">MTIPAYGWLLLPLLSGAIAFGVVWLIGRLAPAHPPVTAPAANDEGTARFLFRDGELSDHDQTERHLPPGMTDWTALRAWLAFRFPALPEAPDEIPAGECMNVVSVLPDDAATLCLQRIGDACHITLHDPAPGNVAENHDRRRLGTRLGNWDSALRNAPFGLCISDGAGQTRWDNTFFATLPAATRARLLPDAERVVQHGATLTERISVEGEGSAAPRWFEIGSARIGADLFHHVTDISKVVQAETVRREFVQTLTKTFANLTTGLAVFDRHHRLALFNPALVDLTGLSAEFLSAQPDLISVFDNLRDRQVMPEPRNYANWRSQIGKMVATASGGLFQDTWTLPSGLTFRVTGRPHPDGAIAFLFEDISDEVSLTRRFRAQLDLRQAVLENLNEAVAVISSNNLLLLCNARCSALLGVDPDDSLAEINTARFLAICADVLPQEGFWSEAEKRLHAHALSTAMETTIRHGAGPETLCRLVPLPGGAAMLTLAAQPIGFSLAQRRKAAG</sequence>
<keyword evidence="1" id="KW-0472">Membrane</keyword>
<dbReference type="Gene3D" id="3.30.450.20">
    <property type="entry name" value="PAS domain"/>
    <property type="match status" value="1"/>
</dbReference>
<keyword evidence="4" id="KW-1185">Reference proteome</keyword>
<keyword evidence="1" id="KW-1133">Transmembrane helix</keyword>
<proteinExistence type="predicted"/>
<evidence type="ECO:0000313" key="3">
    <source>
        <dbReference type="EMBL" id="SLN38747.1"/>
    </source>
</evidence>
<dbReference type="EMBL" id="FWFU01000002">
    <property type="protein sequence ID" value="SLN38747.1"/>
    <property type="molecule type" value="Genomic_DNA"/>
</dbReference>
<dbReference type="Pfam" id="PF12860">
    <property type="entry name" value="PAS_7"/>
    <property type="match status" value="1"/>
</dbReference>
<dbReference type="EC" id="2.7.13.3" evidence="3"/>
<feature type="domain" description="PAS" evidence="2">
    <location>
        <begin position="382"/>
        <end position="449"/>
    </location>
</feature>
<protein>
    <submittedName>
        <fullName evidence="3">Sensor protein DivL</fullName>
        <ecNumber evidence="3">2.7.13.3</ecNumber>
    </submittedName>
</protein>
<keyword evidence="3" id="KW-0808">Transferase</keyword>
<dbReference type="GO" id="GO:0004673">
    <property type="term" value="F:protein histidine kinase activity"/>
    <property type="evidence" value="ECO:0007669"/>
    <property type="project" value="UniProtKB-EC"/>
</dbReference>
<evidence type="ECO:0000259" key="2">
    <source>
        <dbReference type="SMART" id="SM00091"/>
    </source>
</evidence>
<dbReference type="AlphaFoldDB" id="A0A1X6Z2X6"/>
<keyword evidence="1" id="KW-0812">Transmembrane</keyword>
<feature type="transmembrane region" description="Helical" evidence="1">
    <location>
        <begin position="6"/>
        <end position="26"/>
    </location>
</feature>
<accession>A0A1X6Z2X6</accession>
<dbReference type="SUPFAM" id="SSF55785">
    <property type="entry name" value="PYP-like sensor domain (PAS domain)"/>
    <property type="match status" value="2"/>
</dbReference>
<organism evidence="3 4">
    <name type="scientific">Roseovarius halotolerans</name>
    <dbReference type="NCBI Taxonomy" id="505353"/>
    <lineage>
        <taxon>Bacteria</taxon>
        <taxon>Pseudomonadati</taxon>
        <taxon>Pseudomonadota</taxon>
        <taxon>Alphaproteobacteria</taxon>
        <taxon>Rhodobacterales</taxon>
        <taxon>Roseobacteraceae</taxon>
        <taxon>Roseovarius</taxon>
    </lineage>
</organism>
<evidence type="ECO:0000256" key="1">
    <source>
        <dbReference type="SAM" id="Phobius"/>
    </source>
</evidence>
<dbReference type="Pfam" id="PF13188">
    <property type="entry name" value="PAS_8"/>
    <property type="match status" value="1"/>
</dbReference>
<reference evidence="3 4" key="1">
    <citation type="submission" date="2017-03" db="EMBL/GenBank/DDBJ databases">
        <authorList>
            <person name="Afonso C.L."/>
            <person name="Miller P.J."/>
            <person name="Scott M.A."/>
            <person name="Spackman E."/>
            <person name="Goraichik I."/>
            <person name="Dimitrov K.M."/>
            <person name="Suarez D.L."/>
            <person name="Swayne D.E."/>
        </authorList>
    </citation>
    <scope>NUCLEOTIDE SEQUENCE [LARGE SCALE GENOMIC DNA]</scope>
    <source>
        <strain evidence="3 4">CECT 8110</strain>
    </source>
</reference>
<gene>
    <name evidence="3" type="primary">divL</name>
    <name evidence="3" type="ORF">ROH8110_02048</name>
</gene>
<name>A0A1X6Z2X6_9RHOB</name>
<feature type="domain" description="PAS" evidence="2">
    <location>
        <begin position="252"/>
        <end position="322"/>
    </location>
</feature>
<dbReference type="RefSeq" id="WP_170156478.1">
    <property type="nucleotide sequence ID" value="NZ_FWFU01000002.1"/>
</dbReference>
<dbReference type="InterPro" id="IPR000014">
    <property type="entry name" value="PAS"/>
</dbReference>
<dbReference type="Proteomes" id="UP000193207">
    <property type="component" value="Unassembled WGS sequence"/>
</dbReference>
<evidence type="ECO:0000313" key="4">
    <source>
        <dbReference type="Proteomes" id="UP000193207"/>
    </source>
</evidence>
<dbReference type="SMART" id="SM00091">
    <property type="entry name" value="PAS"/>
    <property type="match status" value="2"/>
</dbReference>